<evidence type="ECO:0000313" key="2">
    <source>
        <dbReference type="EMBL" id="KAH7053447.1"/>
    </source>
</evidence>
<sequence length="826" mass="95078">MSSSKGNHLILKEKHKWFRGTARVELRHLQLEGSQRCVDWKNVGRLVRVFADVGCDRLTPEHHVPVLVSERDLEAALLDAGVPLAHLLQPFHPDPPKLRFSDGLRLVCLHGQHRLLAADRFLPAKDKWWTIDIYTPDLSASAQAQLREQYGNSQDYSDGEKFRHICYYRRIKDLVSERRWVSMLSPFKQAALKAIQNDILLYQALEMLLPYPGIWKDFNFSLFHREVVRYLEAVQTCWNEATANNPRLRSSVDTVTVEHLQRLVPKHSRRDQERIRALFAYGEAFPSVLVEPDRSRILQAVLSLQHKVLSFRTLSEDSKYLMPVKDGIQSLVDLTQGESIEAGMRRAHSQIAQAVVQVSEDELRPLKSAPCDTAWFGYLQLVLFCIRNFNNTHPAKNRRGPRRNVPGGRQRPLPAPEDVHFTLPEMWDRLATLAHRLGFHLRNTSDVSRQDGEEQGSQALERRDLEGLEDELHVQTANEPWRFENSIPAISTDFVTGTTEFGHRAITLEKPEFQDESYAQFYLPTLCQIPEEPAKYIVTSFGELREVLCAFYGRNLGLPQEWLRETAATPAEESMFLPIAQNQSGSHPDDLHGDLAYKAQENLTLDNVRNASSHQTWHMQELHNTQRIQDPAEDYKNIVEDTYRILEGRQITEQRVSWRSLDGLSYDNLISKLRNLNRECTQYGKVAFWKLEERLYFTVEKDTQLIRRLARQLTNKEIGDIITRQLFGVVTNGRFKYCVPNSLPIPVGETDGEDFANIIFLLDVPSEDRCSTWNTVLDGHLFNQSSFQALSSDLIASSSAKRPRSLGSSIYPDSQSEDRPYQRRRF</sequence>
<accession>A0ABQ8GF59</accession>
<dbReference type="Pfam" id="PF12520">
    <property type="entry name" value="DUF3723"/>
    <property type="match status" value="1"/>
</dbReference>
<organism evidence="2 3">
    <name type="scientific">Macrophomina phaseolina</name>
    <dbReference type="NCBI Taxonomy" id="35725"/>
    <lineage>
        <taxon>Eukaryota</taxon>
        <taxon>Fungi</taxon>
        <taxon>Dikarya</taxon>
        <taxon>Ascomycota</taxon>
        <taxon>Pezizomycotina</taxon>
        <taxon>Dothideomycetes</taxon>
        <taxon>Dothideomycetes incertae sedis</taxon>
        <taxon>Botryosphaeriales</taxon>
        <taxon>Botryosphaeriaceae</taxon>
        <taxon>Macrophomina</taxon>
    </lineage>
</organism>
<dbReference type="EMBL" id="JAGTJR010000010">
    <property type="protein sequence ID" value="KAH7053447.1"/>
    <property type="molecule type" value="Genomic_DNA"/>
</dbReference>
<feature type="region of interest" description="Disordered" evidence="1">
    <location>
        <begin position="446"/>
        <end position="466"/>
    </location>
</feature>
<reference evidence="2 3" key="1">
    <citation type="journal article" date="2021" name="Nat. Commun.">
        <title>Genetic determinants of endophytism in the Arabidopsis root mycobiome.</title>
        <authorList>
            <person name="Mesny F."/>
            <person name="Miyauchi S."/>
            <person name="Thiergart T."/>
            <person name="Pickel B."/>
            <person name="Atanasova L."/>
            <person name="Karlsson M."/>
            <person name="Huettel B."/>
            <person name="Barry K.W."/>
            <person name="Haridas S."/>
            <person name="Chen C."/>
            <person name="Bauer D."/>
            <person name="Andreopoulos W."/>
            <person name="Pangilinan J."/>
            <person name="LaButti K."/>
            <person name="Riley R."/>
            <person name="Lipzen A."/>
            <person name="Clum A."/>
            <person name="Drula E."/>
            <person name="Henrissat B."/>
            <person name="Kohler A."/>
            <person name="Grigoriev I.V."/>
            <person name="Martin F.M."/>
            <person name="Hacquard S."/>
        </authorList>
    </citation>
    <scope>NUCLEOTIDE SEQUENCE [LARGE SCALE GENOMIC DNA]</scope>
    <source>
        <strain evidence="2 3">MPI-SDFR-AT-0080</strain>
    </source>
</reference>
<feature type="compositionally biased region" description="Basic and acidic residues" evidence="1">
    <location>
        <begin position="816"/>
        <end position="826"/>
    </location>
</feature>
<gene>
    <name evidence="2" type="ORF">B0J12DRAFT_751041</name>
</gene>
<feature type="region of interest" description="Disordered" evidence="1">
    <location>
        <begin position="803"/>
        <end position="826"/>
    </location>
</feature>
<evidence type="ECO:0000256" key="1">
    <source>
        <dbReference type="SAM" id="MobiDB-lite"/>
    </source>
</evidence>
<name>A0ABQ8GF59_9PEZI</name>
<feature type="compositionally biased region" description="Low complexity" evidence="1">
    <location>
        <begin position="403"/>
        <end position="412"/>
    </location>
</feature>
<evidence type="ECO:0000313" key="3">
    <source>
        <dbReference type="Proteomes" id="UP000774617"/>
    </source>
</evidence>
<protein>
    <submittedName>
        <fullName evidence="2">Uncharacterized protein</fullName>
    </submittedName>
</protein>
<proteinExistence type="predicted"/>
<keyword evidence="3" id="KW-1185">Reference proteome</keyword>
<comment type="caution">
    <text evidence="2">The sequence shown here is derived from an EMBL/GenBank/DDBJ whole genome shotgun (WGS) entry which is preliminary data.</text>
</comment>
<dbReference type="Proteomes" id="UP000774617">
    <property type="component" value="Unassembled WGS sequence"/>
</dbReference>
<feature type="region of interest" description="Disordered" evidence="1">
    <location>
        <begin position="394"/>
        <end position="417"/>
    </location>
</feature>
<dbReference type="InterPro" id="IPR022198">
    <property type="entry name" value="DUF3723"/>
</dbReference>